<sequence>MKAVSADNPARLSPSDPAHLRLKPLGFVDTETLYEICAKPQNNIHIRGDHMDKENPTLPILTNRLMIRKLTRKDQEHIYDLCLQAFTNDWPAGWKMNYQQASDFLDWQISKYDTFNVISDSVYFAVVSRDNSTFIGHCHVGNIEELGETEVGYGIAKKYRGLGYATEVAQALTQWALNTFNLKYVVATIVDNNFSSLKVIEKAGFVKCGRKRIPSLDEQNEFNYFRYYNPSQKRDV</sequence>
<feature type="domain" description="N-acetyltransferase" evidence="1">
    <location>
        <begin position="65"/>
        <end position="229"/>
    </location>
</feature>
<protein>
    <recommendedName>
        <fullName evidence="1">N-acetyltransferase domain-containing protein</fullName>
    </recommendedName>
</protein>
<gene>
    <name evidence="2" type="ORF">AM231_15335</name>
</gene>
<evidence type="ECO:0000313" key="2">
    <source>
        <dbReference type="EMBL" id="KOR90361.1"/>
    </source>
</evidence>
<dbReference type="Proteomes" id="UP000036932">
    <property type="component" value="Unassembled WGS sequence"/>
</dbReference>
<dbReference type="InterPro" id="IPR016181">
    <property type="entry name" value="Acyl_CoA_acyltransferase"/>
</dbReference>
<dbReference type="PANTHER" id="PTHR43792">
    <property type="entry name" value="GNAT FAMILY, PUTATIVE (AFU_ORTHOLOGUE AFUA_3G00765)-RELATED-RELATED"/>
    <property type="match status" value="1"/>
</dbReference>
<comment type="caution">
    <text evidence="2">The sequence shown here is derived from an EMBL/GenBank/DDBJ whole genome shotgun (WGS) entry which is preliminary data.</text>
</comment>
<dbReference type="InterPro" id="IPR000182">
    <property type="entry name" value="GNAT_dom"/>
</dbReference>
<reference evidence="3" key="1">
    <citation type="submission" date="2015-08" db="EMBL/GenBank/DDBJ databases">
        <title>Genome sequencing project for genomic taxonomy and phylogenomics of Bacillus-like bacteria.</title>
        <authorList>
            <person name="Liu B."/>
            <person name="Wang J."/>
            <person name="Zhu Y."/>
            <person name="Liu G."/>
            <person name="Chen Q."/>
            <person name="Chen Z."/>
            <person name="Lan J."/>
            <person name="Che J."/>
            <person name="Ge C."/>
            <person name="Shi H."/>
            <person name="Pan Z."/>
            <person name="Liu X."/>
        </authorList>
    </citation>
    <scope>NUCLEOTIDE SEQUENCE [LARGE SCALE GENOMIC DNA]</scope>
    <source>
        <strain evidence="3">FJAT-22460</strain>
    </source>
</reference>
<dbReference type="GO" id="GO:0016747">
    <property type="term" value="F:acyltransferase activity, transferring groups other than amino-acyl groups"/>
    <property type="evidence" value="ECO:0007669"/>
    <property type="project" value="InterPro"/>
</dbReference>
<keyword evidence="3" id="KW-1185">Reference proteome</keyword>
<dbReference type="AlphaFoldDB" id="A0A0M1P7B5"/>
<dbReference type="PATRIC" id="fig|1705565.3.peg.5131"/>
<evidence type="ECO:0000313" key="3">
    <source>
        <dbReference type="Proteomes" id="UP000036932"/>
    </source>
</evidence>
<proteinExistence type="predicted"/>
<dbReference type="Gene3D" id="3.40.630.30">
    <property type="match status" value="1"/>
</dbReference>
<organism evidence="2 3">
    <name type="scientific">Paenibacillus solani</name>
    <dbReference type="NCBI Taxonomy" id="1705565"/>
    <lineage>
        <taxon>Bacteria</taxon>
        <taxon>Bacillati</taxon>
        <taxon>Bacillota</taxon>
        <taxon>Bacilli</taxon>
        <taxon>Bacillales</taxon>
        <taxon>Paenibacillaceae</taxon>
        <taxon>Paenibacillus</taxon>
    </lineage>
</organism>
<dbReference type="SUPFAM" id="SSF55729">
    <property type="entry name" value="Acyl-CoA N-acyltransferases (Nat)"/>
    <property type="match status" value="1"/>
</dbReference>
<dbReference type="PANTHER" id="PTHR43792:SF1">
    <property type="entry name" value="N-ACETYLTRANSFERASE DOMAIN-CONTAINING PROTEIN"/>
    <property type="match status" value="1"/>
</dbReference>
<dbReference type="PROSITE" id="PS51186">
    <property type="entry name" value="GNAT"/>
    <property type="match status" value="1"/>
</dbReference>
<name>A0A0M1P7B5_9BACL</name>
<dbReference type="InterPro" id="IPR051531">
    <property type="entry name" value="N-acetyltransferase"/>
</dbReference>
<accession>A0A0M1P7B5</accession>
<dbReference type="Pfam" id="PF13302">
    <property type="entry name" value="Acetyltransf_3"/>
    <property type="match status" value="1"/>
</dbReference>
<evidence type="ECO:0000259" key="1">
    <source>
        <dbReference type="PROSITE" id="PS51186"/>
    </source>
</evidence>
<dbReference type="EMBL" id="LIUT01000001">
    <property type="protein sequence ID" value="KOR90361.1"/>
    <property type="molecule type" value="Genomic_DNA"/>
</dbReference>